<reference evidence="2 3" key="1">
    <citation type="submission" date="2018-07" db="EMBL/GenBank/DDBJ databases">
        <title>Complete genome sequence of Flavobacterium psychrolimnae LMG 22018.</title>
        <authorList>
            <person name="Kim D.-U."/>
        </authorList>
    </citation>
    <scope>NUCLEOTIDE SEQUENCE [LARGE SCALE GENOMIC DNA]</scope>
    <source>
        <strain evidence="2 3">LMG 22018</strain>
    </source>
</reference>
<name>A0A366AZR6_9FLAO</name>
<dbReference type="AlphaFoldDB" id="A0A366AZR6"/>
<dbReference type="EMBL" id="QNUX01000013">
    <property type="protein sequence ID" value="RBN49448.1"/>
    <property type="molecule type" value="Genomic_DNA"/>
</dbReference>
<accession>A0A366AZR6</accession>
<protein>
    <submittedName>
        <fullName evidence="2">Uncharacterized protein</fullName>
    </submittedName>
</protein>
<dbReference type="Proteomes" id="UP000253676">
    <property type="component" value="Unassembled WGS sequence"/>
</dbReference>
<keyword evidence="1" id="KW-0812">Transmembrane</keyword>
<gene>
    <name evidence="2" type="ORF">DR980_13475</name>
</gene>
<keyword evidence="3" id="KW-1185">Reference proteome</keyword>
<dbReference type="OrthoDB" id="670725at2"/>
<evidence type="ECO:0000256" key="1">
    <source>
        <dbReference type="SAM" id="Phobius"/>
    </source>
</evidence>
<keyword evidence="1" id="KW-0472">Membrane</keyword>
<evidence type="ECO:0000313" key="3">
    <source>
        <dbReference type="Proteomes" id="UP000253676"/>
    </source>
</evidence>
<dbReference type="RefSeq" id="WP_113636992.1">
    <property type="nucleotide sequence ID" value="NZ_QNUX01000013.1"/>
</dbReference>
<keyword evidence="1" id="KW-1133">Transmembrane helix</keyword>
<feature type="transmembrane region" description="Helical" evidence="1">
    <location>
        <begin position="54"/>
        <end position="74"/>
    </location>
</feature>
<organism evidence="2 3">
    <name type="scientific">Flavobacterium psychrolimnae</name>
    <dbReference type="NCBI Taxonomy" id="249351"/>
    <lineage>
        <taxon>Bacteria</taxon>
        <taxon>Pseudomonadati</taxon>
        <taxon>Bacteroidota</taxon>
        <taxon>Flavobacteriia</taxon>
        <taxon>Flavobacteriales</taxon>
        <taxon>Flavobacteriaceae</taxon>
        <taxon>Flavobacterium</taxon>
    </lineage>
</organism>
<comment type="caution">
    <text evidence="2">The sequence shown here is derived from an EMBL/GenBank/DDBJ whole genome shotgun (WGS) entry which is preliminary data.</text>
</comment>
<proteinExistence type="predicted"/>
<sequence length="165" mass="19051">MRYKFKNGITQDSAGKDRIKSKLLQQFEEANLRLQYKCAHWLERKTAHWSRGSWTLILIVFTLGTSAYSIYVMVNSFSEPGVSSIPITPIVKTTNAIQISKAMNHLKVAVSKGEYEKTVRFRRYIDSLGRSPTGKKIKDSINQNRSRLLDSLTIVEKYYHSQFKK</sequence>
<evidence type="ECO:0000313" key="2">
    <source>
        <dbReference type="EMBL" id="RBN49448.1"/>
    </source>
</evidence>